<evidence type="ECO:0000256" key="2">
    <source>
        <dbReference type="ARBA" id="ARBA00022448"/>
    </source>
</evidence>
<dbReference type="PROSITE" id="PS52016">
    <property type="entry name" value="TONB_DEPENDENT_REC_3"/>
    <property type="match status" value="1"/>
</dbReference>
<dbReference type="InterPro" id="IPR023997">
    <property type="entry name" value="TonB-dep_OMP_SusC/RagA_CS"/>
</dbReference>
<dbReference type="Pfam" id="PF07715">
    <property type="entry name" value="Plug"/>
    <property type="match status" value="1"/>
</dbReference>
<accession>A0A953L681</accession>
<dbReference type="InterPro" id="IPR037066">
    <property type="entry name" value="Plug_dom_sf"/>
</dbReference>
<dbReference type="EMBL" id="JAHVHU010000004">
    <property type="protein sequence ID" value="MBY5957372.1"/>
    <property type="molecule type" value="Genomic_DNA"/>
</dbReference>
<dbReference type="InterPro" id="IPR023996">
    <property type="entry name" value="TonB-dep_OMP_SusC/RagA"/>
</dbReference>
<evidence type="ECO:0000256" key="1">
    <source>
        <dbReference type="ARBA" id="ARBA00004571"/>
    </source>
</evidence>
<keyword evidence="7 8" id="KW-0998">Cell outer membrane</keyword>
<evidence type="ECO:0000256" key="6">
    <source>
        <dbReference type="ARBA" id="ARBA00023136"/>
    </source>
</evidence>
<dbReference type="NCBIfam" id="TIGR04057">
    <property type="entry name" value="SusC_RagA_signa"/>
    <property type="match status" value="1"/>
</dbReference>
<comment type="similarity">
    <text evidence="8 9">Belongs to the TonB-dependent receptor family.</text>
</comment>
<dbReference type="Proteomes" id="UP000753961">
    <property type="component" value="Unassembled WGS sequence"/>
</dbReference>
<keyword evidence="6 8" id="KW-0472">Membrane</keyword>
<dbReference type="InterPro" id="IPR000531">
    <property type="entry name" value="Beta-barrel_TonB"/>
</dbReference>
<evidence type="ECO:0000259" key="11">
    <source>
        <dbReference type="Pfam" id="PF07715"/>
    </source>
</evidence>
<evidence type="ECO:0000256" key="8">
    <source>
        <dbReference type="PROSITE-ProRule" id="PRU01360"/>
    </source>
</evidence>
<evidence type="ECO:0000313" key="13">
    <source>
        <dbReference type="Proteomes" id="UP000753961"/>
    </source>
</evidence>
<evidence type="ECO:0000259" key="10">
    <source>
        <dbReference type="Pfam" id="PF00593"/>
    </source>
</evidence>
<proteinExistence type="inferred from homology"/>
<dbReference type="Gene3D" id="2.40.170.20">
    <property type="entry name" value="TonB-dependent receptor, beta-barrel domain"/>
    <property type="match status" value="1"/>
</dbReference>
<reference evidence="12" key="1">
    <citation type="submission" date="2021-06" db="EMBL/GenBank/DDBJ databases">
        <title>44 bacteria genomes isolated from Dapeng, Shenzhen.</title>
        <authorList>
            <person name="Zheng W."/>
            <person name="Yu S."/>
            <person name="Huang Y."/>
        </authorList>
    </citation>
    <scope>NUCLEOTIDE SEQUENCE</scope>
    <source>
        <strain evidence="12">DP5N28-2</strain>
    </source>
</reference>
<name>A0A953L681_9BACT</name>
<dbReference type="InterPro" id="IPR012910">
    <property type="entry name" value="Plug_dom"/>
</dbReference>
<protein>
    <submittedName>
        <fullName evidence="12">SusC/RagA family TonB-linked outer membrane protein</fullName>
    </submittedName>
</protein>
<dbReference type="SUPFAM" id="SSF56935">
    <property type="entry name" value="Porins"/>
    <property type="match status" value="1"/>
</dbReference>
<dbReference type="AlphaFoldDB" id="A0A953L681"/>
<evidence type="ECO:0000256" key="9">
    <source>
        <dbReference type="RuleBase" id="RU003357"/>
    </source>
</evidence>
<comment type="caution">
    <text evidence="12">The sequence shown here is derived from an EMBL/GenBank/DDBJ whole genome shotgun (WGS) entry which is preliminary data.</text>
</comment>
<evidence type="ECO:0000256" key="5">
    <source>
        <dbReference type="ARBA" id="ARBA00023077"/>
    </source>
</evidence>
<evidence type="ECO:0000256" key="7">
    <source>
        <dbReference type="ARBA" id="ARBA00023237"/>
    </source>
</evidence>
<dbReference type="Gene3D" id="2.60.40.1120">
    <property type="entry name" value="Carboxypeptidase-like, regulatory domain"/>
    <property type="match status" value="1"/>
</dbReference>
<keyword evidence="3 8" id="KW-1134">Transmembrane beta strand</keyword>
<feature type="domain" description="TonB-dependent receptor-like beta-barrel" evidence="10">
    <location>
        <begin position="457"/>
        <end position="798"/>
    </location>
</feature>
<dbReference type="InterPro" id="IPR008969">
    <property type="entry name" value="CarboxyPept-like_regulatory"/>
</dbReference>
<dbReference type="InterPro" id="IPR036942">
    <property type="entry name" value="Beta-barrel_TonB_sf"/>
</dbReference>
<dbReference type="InterPro" id="IPR039426">
    <property type="entry name" value="TonB-dep_rcpt-like"/>
</dbReference>
<sequence>MKKLVMLKMRLNPDQPLLAMGVLSFFLMISAFTGPGAYAQNIQGIISDAENGDPIIGATVLELDTENNGTTTDFDGKFQLEAQTDNPVLVVSYVGYQSVEVPYNGEELLEIQLSGGLALNEIVVTALGIKREKKALGYAVQEIGGPSLVVARENNIANAISGKIAGLQVVRGSNGPAGSSKIVLRGNNSLTGDNQPLIVIDGVPMDNFTGASNNDFWNPSTDMGNGLGDLNPENIESMSVLKGASAAALYGSRAGNGVILITTKTGKAQDGLGITYSGTLGSSSMFMKPEIQSVFGQGNNGIYNNLSSQSWGPEIAGQSIELWDGSTGKMEAHENLENYFGSGTSWNHSLSFQQQMNEATSLFSSINYLSDNSMIPGATLDRLNLMTRSVSNFGRDDSWTTDVKVQYIKSTANNRPLNGVNISNSFATMYLLPRSIDVTSFSEGSDEFGNMIWYLPSNAVNPYWNSRNNLNSDTRDRFMVNGSVKNQLTDWMYAEIRAGFDLYNTNTESKLYGGSPLATTGRYSLGSNSFTEGNYSALLSASKDNILGNLGGTINLGGNLMHQTHKSLSSNSGLLVVPNLFSLNNGEDNPTVGQGFSERKLNSLYGTVQFNYGGYLFLDVTGRNDWSSTLSKENRSFFYPSVSTSWVFTDMIEANGGNVPNWLMFGKIRASYAEVGNDLPAYQLYNYYSIGNDPNGNTTASKNNVLFNPDVKSELIKSWEVGIDARMFENRLGIDFSYYKSNATRQLINIPLNPLSGYNSKKVNAGNIENKGVELTINGTIIENTNGFNWDMSLNYAKNINTVVELTEDVTQYGLGGFDNISILAVSGQPYGEIWGTEFKRVEDESSPHFGQIIVDDEGIPLSNPDKVRLGNQQPDALVGFNNTFTYKNISLSMLIDGRFGGEIFSGTNRALQQAGNAAATVVNGARADIIYDGVVENEGGGYSVNSTPVSPEIYWTTLSERSGNLGITENNIYDASNIRIRTLQLNYSFPRTLIQNTGMQKLQIGASMNNVAMLSSHLKGVDPESVYATATNAVGFENLSSPTSRSVFFNLVVGF</sequence>
<feature type="domain" description="TonB-dependent receptor plug" evidence="11">
    <location>
        <begin position="136"/>
        <end position="258"/>
    </location>
</feature>
<dbReference type="GO" id="GO:0009279">
    <property type="term" value="C:cell outer membrane"/>
    <property type="evidence" value="ECO:0007669"/>
    <property type="project" value="UniProtKB-SubCell"/>
</dbReference>
<keyword evidence="13" id="KW-1185">Reference proteome</keyword>
<comment type="subcellular location">
    <subcellularLocation>
        <location evidence="1 8">Cell outer membrane</location>
        <topology evidence="1 8">Multi-pass membrane protein</topology>
    </subcellularLocation>
</comment>
<dbReference type="NCBIfam" id="TIGR04056">
    <property type="entry name" value="OMP_RagA_SusC"/>
    <property type="match status" value="1"/>
</dbReference>
<evidence type="ECO:0000313" key="12">
    <source>
        <dbReference type="EMBL" id="MBY5957372.1"/>
    </source>
</evidence>
<evidence type="ECO:0000256" key="3">
    <source>
        <dbReference type="ARBA" id="ARBA00022452"/>
    </source>
</evidence>
<dbReference type="Pfam" id="PF00593">
    <property type="entry name" value="TonB_dep_Rec_b-barrel"/>
    <property type="match status" value="1"/>
</dbReference>
<keyword evidence="4 8" id="KW-0812">Transmembrane</keyword>
<dbReference type="Pfam" id="PF13715">
    <property type="entry name" value="CarbopepD_reg_2"/>
    <property type="match status" value="1"/>
</dbReference>
<keyword evidence="5 9" id="KW-0798">TonB box</keyword>
<evidence type="ECO:0000256" key="4">
    <source>
        <dbReference type="ARBA" id="ARBA00022692"/>
    </source>
</evidence>
<organism evidence="12 13">
    <name type="scientific">Membranihabitans marinus</name>
    <dbReference type="NCBI Taxonomy" id="1227546"/>
    <lineage>
        <taxon>Bacteria</taxon>
        <taxon>Pseudomonadati</taxon>
        <taxon>Bacteroidota</taxon>
        <taxon>Saprospiria</taxon>
        <taxon>Saprospirales</taxon>
        <taxon>Saprospiraceae</taxon>
        <taxon>Membranihabitans</taxon>
    </lineage>
</organism>
<dbReference type="Gene3D" id="2.170.130.10">
    <property type="entry name" value="TonB-dependent receptor, plug domain"/>
    <property type="match status" value="1"/>
</dbReference>
<gene>
    <name evidence="12" type="ORF">KUV50_04435</name>
</gene>
<keyword evidence="2 8" id="KW-0813">Transport</keyword>
<dbReference type="SUPFAM" id="SSF49464">
    <property type="entry name" value="Carboxypeptidase regulatory domain-like"/>
    <property type="match status" value="1"/>
</dbReference>